<gene>
    <name evidence="11" type="ORF">PCOR1329_LOCUS67067</name>
</gene>
<evidence type="ECO:0008006" key="13">
    <source>
        <dbReference type="Google" id="ProtNLM"/>
    </source>
</evidence>
<evidence type="ECO:0000256" key="7">
    <source>
        <dbReference type="SAM" id="Phobius"/>
    </source>
</evidence>
<feature type="transmembrane region" description="Helical" evidence="7">
    <location>
        <begin position="95"/>
        <end position="117"/>
    </location>
</feature>
<name>A0ABN9WJE7_9DINO</name>
<keyword evidence="4 7" id="KW-0812">Transmembrane</keyword>
<evidence type="ECO:0000313" key="11">
    <source>
        <dbReference type="EMBL" id="CAK0885451.1"/>
    </source>
</evidence>
<evidence type="ECO:0000256" key="6">
    <source>
        <dbReference type="ARBA" id="ARBA00023136"/>
    </source>
</evidence>
<evidence type="ECO:0000256" key="1">
    <source>
        <dbReference type="ARBA" id="ARBA00004141"/>
    </source>
</evidence>
<keyword evidence="5 7" id="KW-1133">Transmembrane helix</keyword>
<dbReference type="InterPro" id="IPR003864">
    <property type="entry name" value="CSC1/OSCA1-like_7TM"/>
</dbReference>
<evidence type="ECO:0000259" key="8">
    <source>
        <dbReference type="Pfam" id="PF02714"/>
    </source>
</evidence>
<dbReference type="Pfam" id="PF13967">
    <property type="entry name" value="RSN1_TM"/>
    <property type="match status" value="1"/>
</dbReference>
<evidence type="ECO:0000259" key="9">
    <source>
        <dbReference type="Pfam" id="PF13967"/>
    </source>
</evidence>
<feature type="transmembrane region" description="Helical" evidence="7">
    <location>
        <begin position="507"/>
        <end position="530"/>
    </location>
</feature>
<evidence type="ECO:0000259" key="10">
    <source>
        <dbReference type="Pfam" id="PF14703"/>
    </source>
</evidence>
<comment type="similarity">
    <text evidence="2">Belongs to the CSC1 (TC 1.A.17) family.</text>
</comment>
<keyword evidence="12" id="KW-1185">Reference proteome</keyword>
<feature type="transmembrane region" description="Helical" evidence="7">
    <location>
        <begin position="677"/>
        <end position="698"/>
    </location>
</feature>
<feature type="transmembrane region" description="Helical" evidence="7">
    <location>
        <begin position="710"/>
        <end position="734"/>
    </location>
</feature>
<feature type="domain" description="CSC1/OSCA1-like cytosolic" evidence="10">
    <location>
        <begin position="301"/>
        <end position="456"/>
    </location>
</feature>
<dbReference type="Pfam" id="PF02714">
    <property type="entry name" value="RSN1_7TM"/>
    <property type="match status" value="1"/>
</dbReference>
<dbReference type="InterPro" id="IPR027815">
    <property type="entry name" value="CSC1/OSCA1-like_cyt"/>
</dbReference>
<evidence type="ECO:0000256" key="4">
    <source>
        <dbReference type="ARBA" id="ARBA00022692"/>
    </source>
</evidence>
<feature type="transmembrane region" description="Helical" evidence="7">
    <location>
        <begin position="129"/>
        <end position="151"/>
    </location>
</feature>
<evidence type="ECO:0000256" key="5">
    <source>
        <dbReference type="ARBA" id="ARBA00022989"/>
    </source>
</evidence>
<dbReference type="InterPro" id="IPR045122">
    <property type="entry name" value="Csc1-like"/>
</dbReference>
<dbReference type="PANTHER" id="PTHR13018">
    <property type="entry name" value="PROBABLE MEMBRANE PROTEIN DUF221-RELATED"/>
    <property type="match status" value="1"/>
</dbReference>
<sequence>MRFELQELKKALEVQQQGRDDLVAKIKADKEKAAQLADAISSTERAFADVVTTLKEGKRLAMLGGQGAAGLKQTTQGLQRMELEHARGRGAMARVVRIVLLQTFAALPGSGTATGLSGVTENREGDLDAFLWALGVNGLAVLALAIVFSMLRLRFPWVYSSNARGGELPEAGSFLGWTRASLTMTTQDRVKHVGLDHALLIEFCMVCMRILLMIGSPLVLVLMPINVLLGSGDADKLSRVEMGNLADAGRDDYHAWVYYLYAAAVWAVCLATHREVYRAQARFLQLRFAWLKHLPFPRAGTLLVQAIPPAFRSDARLHDFFSSKFEPGSVVEAHVIRRKLRTAELQLAKTGTRPMARPQLLPGDAGRNWAASGPWRQVDAIDHYTEDIGLLDAKIEAERLRVEAEAAAVGGVNGHCGFVTFCKRTDATMALGCRFSANKHEWKVSMPPEPSDMLWDGLKTKHPEANVIKMAAGYACIAGLFIGFTPICVTITNIAKAVHAGPLQPVWAAFAPTLGLLLFTSLLPSVLFVIFRHFFVLKADAWSQHRVQIWYFWFQVVYVILVTAIGQSLFQSAKDLSDDPSSIFDLLAQTLPKASHFYMNYLVLQCTECTVHMLRAVNLVKFLAFRLLRPEEEAHELAEPEDQDYHGVGARSTRFTTVMLIGIISDGAGGFSTISPLVAVLTFLTFSLYRLCYGYTVVFAETKKPDLGGVFWVSQLQHVQIGVMIYCVLMIGILRLRAGSIYPAAIASASLLFSAWSCLDFRRTFEWKQLPLGEIGDAEAAPCTAEGARGAYVQPELRGAPGPPG</sequence>
<dbReference type="EMBL" id="CAUYUJ010018672">
    <property type="protein sequence ID" value="CAK0885451.1"/>
    <property type="molecule type" value="Genomic_DNA"/>
</dbReference>
<organism evidence="11 12">
    <name type="scientific">Prorocentrum cordatum</name>
    <dbReference type="NCBI Taxonomy" id="2364126"/>
    <lineage>
        <taxon>Eukaryota</taxon>
        <taxon>Sar</taxon>
        <taxon>Alveolata</taxon>
        <taxon>Dinophyceae</taxon>
        <taxon>Prorocentrales</taxon>
        <taxon>Prorocentraceae</taxon>
        <taxon>Prorocentrum</taxon>
    </lineage>
</organism>
<evidence type="ECO:0000313" key="12">
    <source>
        <dbReference type="Proteomes" id="UP001189429"/>
    </source>
</evidence>
<feature type="transmembrane region" description="Helical" evidence="7">
    <location>
        <begin position="253"/>
        <end position="272"/>
    </location>
</feature>
<feature type="transmembrane region" description="Helical" evidence="7">
    <location>
        <begin position="210"/>
        <end position="229"/>
    </location>
</feature>
<keyword evidence="6 7" id="KW-0472">Membrane</keyword>
<dbReference type="InterPro" id="IPR032880">
    <property type="entry name" value="CSC1/OSCA1-like_N"/>
</dbReference>
<proteinExistence type="inferred from homology"/>
<keyword evidence="3" id="KW-0813">Transport</keyword>
<feature type="transmembrane region" description="Helical" evidence="7">
    <location>
        <begin position="471"/>
        <end position="495"/>
    </location>
</feature>
<feature type="domain" description="CSC1/OSCA1-like N-terminal transmembrane" evidence="9">
    <location>
        <begin position="129"/>
        <end position="271"/>
    </location>
</feature>
<feature type="transmembrane region" description="Helical" evidence="7">
    <location>
        <begin position="740"/>
        <end position="759"/>
    </location>
</feature>
<dbReference type="Pfam" id="PF14703">
    <property type="entry name" value="PHM7_cyt"/>
    <property type="match status" value="1"/>
</dbReference>
<feature type="transmembrane region" description="Helical" evidence="7">
    <location>
        <begin position="550"/>
        <end position="570"/>
    </location>
</feature>
<comment type="caution">
    <text evidence="11">The sequence shown here is derived from an EMBL/GenBank/DDBJ whole genome shotgun (WGS) entry which is preliminary data.</text>
</comment>
<protein>
    <recommendedName>
        <fullName evidence="13">CSC1/OSCA1-like 7TM region domain-containing protein</fullName>
    </recommendedName>
</protein>
<evidence type="ECO:0000256" key="2">
    <source>
        <dbReference type="ARBA" id="ARBA00007779"/>
    </source>
</evidence>
<dbReference type="Proteomes" id="UP001189429">
    <property type="component" value="Unassembled WGS sequence"/>
</dbReference>
<reference evidence="11" key="1">
    <citation type="submission" date="2023-10" db="EMBL/GenBank/DDBJ databases">
        <authorList>
            <person name="Chen Y."/>
            <person name="Shah S."/>
            <person name="Dougan E. K."/>
            <person name="Thang M."/>
            <person name="Chan C."/>
        </authorList>
    </citation>
    <scope>NUCLEOTIDE SEQUENCE [LARGE SCALE GENOMIC DNA]</scope>
</reference>
<dbReference type="PANTHER" id="PTHR13018:SF5">
    <property type="entry name" value="RE44586P"/>
    <property type="match status" value="1"/>
</dbReference>
<feature type="domain" description="CSC1/OSCA1-like 7TM region" evidence="8">
    <location>
        <begin position="508"/>
        <end position="733"/>
    </location>
</feature>
<accession>A0ABN9WJE7</accession>
<feature type="non-terminal residue" evidence="11">
    <location>
        <position position="805"/>
    </location>
</feature>
<evidence type="ECO:0000256" key="3">
    <source>
        <dbReference type="ARBA" id="ARBA00022448"/>
    </source>
</evidence>
<comment type="subcellular location">
    <subcellularLocation>
        <location evidence="1">Membrane</location>
        <topology evidence="1">Multi-pass membrane protein</topology>
    </subcellularLocation>
</comment>